<evidence type="ECO:0000259" key="5">
    <source>
        <dbReference type="PROSITE" id="PS50118"/>
    </source>
</evidence>
<protein>
    <submittedName>
        <fullName evidence="6">8181_t:CDS:1</fullName>
    </submittedName>
</protein>
<dbReference type="Proteomes" id="UP000789739">
    <property type="component" value="Unassembled WGS sequence"/>
</dbReference>
<dbReference type="PROSITE" id="PS50118">
    <property type="entry name" value="HMG_BOX_2"/>
    <property type="match status" value="1"/>
</dbReference>
<dbReference type="SUPFAM" id="SSF47095">
    <property type="entry name" value="HMG-box"/>
    <property type="match status" value="1"/>
</dbReference>
<feature type="DNA-binding region" description="HMG box" evidence="3">
    <location>
        <begin position="181"/>
        <end position="249"/>
    </location>
</feature>
<dbReference type="GO" id="GO:0030154">
    <property type="term" value="P:cell differentiation"/>
    <property type="evidence" value="ECO:0007669"/>
    <property type="project" value="TreeGrafter"/>
</dbReference>
<keyword evidence="3" id="KW-0539">Nucleus</keyword>
<keyword evidence="1 3" id="KW-0238">DNA-binding</keyword>
<dbReference type="InterPro" id="IPR050140">
    <property type="entry name" value="SRY-related_HMG-box_TF-like"/>
</dbReference>
<dbReference type="AlphaFoldDB" id="A0A9N9CTT2"/>
<dbReference type="GO" id="GO:0005634">
    <property type="term" value="C:nucleus"/>
    <property type="evidence" value="ECO:0007669"/>
    <property type="project" value="UniProtKB-UniRule"/>
</dbReference>
<dbReference type="PANTHER" id="PTHR10270">
    <property type="entry name" value="SOX TRANSCRIPTION FACTOR"/>
    <property type="match status" value="1"/>
</dbReference>
<dbReference type="Pfam" id="PF00505">
    <property type="entry name" value="HMG_box"/>
    <property type="match status" value="1"/>
</dbReference>
<feature type="compositionally biased region" description="Polar residues" evidence="4">
    <location>
        <begin position="73"/>
        <end position="110"/>
    </location>
</feature>
<comment type="caution">
    <text evidence="6">The sequence shown here is derived from an EMBL/GenBank/DDBJ whole genome shotgun (WGS) entry which is preliminary data.</text>
</comment>
<sequence>MDEAAKKKHCNLLMFEYNPPSPSAYSKTSHSMPLMIDYTTSLENSCIQIQDNFVLTSFVEPIRVKPRKCKPPTKSTNDAAMNNIDSDAITTGDTINTSISNNIWKSPSVSTDERGFPLNSTHPSPLAPPSVLSPVISSNKLKPSLPTATHKSSPLPILSNQVSSLFMNETSQISLTETNRAPRPPNAFILYRRHTQPLLINQEPKLKNSEISKKLAQMWRDEPDHVKLHWQRCADKKKLEHMKKYPGYKLAQNNFDATNNVDINYANSNKHTYCHNDMYSCSEITNTPEVDPTAEWYPAIDMLSLGTSNATTSKVEENEEMHASLQEYYQMFTGLENVGNNLRNIPNMNVTNNIIHASNLSGMRMNSDGNVNGIDVHNNAMFMNTSNIYDEYGNMNECYGASNEFAMQHINACVGDSTNSSIGNVIYNNGISNCVIFSRNGLNESQTMFPEENGSYYVGNEFSYLTEQSF</sequence>
<dbReference type="EMBL" id="CAJVPI010001494">
    <property type="protein sequence ID" value="CAG8615409.1"/>
    <property type="molecule type" value="Genomic_DNA"/>
</dbReference>
<evidence type="ECO:0000256" key="2">
    <source>
        <dbReference type="ARBA" id="ARBA00023163"/>
    </source>
</evidence>
<keyword evidence="7" id="KW-1185">Reference proteome</keyword>
<dbReference type="Gene3D" id="1.10.30.10">
    <property type="entry name" value="High mobility group box domain"/>
    <property type="match status" value="1"/>
</dbReference>
<dbReference type="CDD" id="cd01389">
    <property type="entry name" value="HMG-box_ROX1-like"/>
    <property type="match status" value="1"/>
</dbReference>
<dbReference type="InterPro" id="IPR009071">
    <property type="entry name" value="HMG_box_dom"/>
</dbReference>
<dbReference type="GO" id="GO:0000978">
    <property type="term" value="F:RNA polymerase II cis-regulatory region sequence-specific DNA binding"/>
    <property type="evidence" value="ECO:0007669"/>
    <property type="project" value="TreeGrafter"/>
</dbReference>
<dbReference type="SMART" id="SM00398">
    <property type="entry name" value="HMG"/>
    <property type="match status" value="1"/>
</dbReference>
<evidence type="ECO:0000313" key="6">
    <source>
        <dbReference type="EMBL" id="CAG8615409.1"/>
    </source>
</evidence>
<proteinExistence type="predicted"/>
<feature type="region of interest" description="Disordered" evidence="4">
    <location>
        <begin position="68"/>
        <end position="131"/>
    </location>
</feature>
<keyword evidence="2" id="KW-0804">Transcription</keyword>
<evidence type="ECO:0000256" key="3">
    <source>
        <dbReference type="PROSITE-ProRule" id="PRU00267"/>
    </source>
</evidence>
<gene>
    <name evidence="6" type="ORF">PBRASI_LOCUS8405</name>
</gene>
<evidence type="ECO:0000256" key="4">
    <source>
        <dbReference type="SAM" id="MobiDB-lite"/>
    </source>
</evidence>
<reference evidence="6" key="1">
    <citation type="submission" date="2021-06" db="EMBL/GenBank/DDBJ databases">
        <authorList>
            <person name="Kallberg Y."/>
            <person name="Tangrot J."/>
            <person name="Rosling A."/>
        </authorList>
    </citation>
    <scope>NUCLEOTIDE SEQUENCE</scope>
    <source>
        <strain evidence="6">BR232B</strain>
    </source>
</reference>
<evidence type="ECO:0000313" key="7">
    <source>
        <dbReference type="Proteomes" id="UP000789739"/>
    </source>
</evidence>
<organism evidence="6 7">
    <name type="scientific">Paraglomus brasilianum</name>
    <dbReference type="NCBI Taxonomy" id="144538"/>
    <lineage>
        <taxon>Eukaryota</taxon>
        <taxon>Fungi</taxon>
        <taxon>Fungi incertae sedis</taxon>
        <taxon>Mucoromycota</taxon>
        <taxon>Glomeromycotina</taxon>
        <taxon>Glomeromycetes</taxon>
        <taxon>Paraglomerales</taxon>
        <taxon>Paraglomeraceae</taxon>
        <taxon>Paraglomus</taxon>
    </lineage>
</organism>
<dbReference type="InterPro" id="IPR036910">
    <property type="entry name" value="HMG_box_dom_sf"/>
</dbReference>
<feature type="domain" description="HMG box" evidence="5">
    <location>
        <begin position="181"/>
        <end position="249"/>
    </location>
</feature>
<name>A0A9N9CTT2_9GLOM</name>
<accession>A0A9N9CTT2</accession>
<dbReference type="OrthoDB" id="6247875at2759"/>
<evidence type="ECO:0000256" key="1">
    <source>
        <dbReference type="ARBA" id="ARBA00023125"/>
    </source>
</evidence>
<dbReference type="PANTHER" id="PTHR10270:SF161">
    <property type="entry name" value="SEX-DETERMINING REGION Y PROTEIN"/>
    <property type="match status" value="1"/>
</dbReference>
<dbReference type="GO" id="GO:0001228">
    <property type="term" value="F:DNA-binding transcription activator activity, RNA polymerase II-specific"/>
    <property type="evidence" value="ECO:0007669"/>
    <property type="project" value="TreeGrafter"/>
</dbReference>